<dbReference type="RefSeq" id="WP_140588027.1">
    <property type="nucleotide sequence ID" value="NZ_VFRR01000010.1"/>
</dbReference>
<accession>A0A501WXB8</accession>
<organism evidence="1 2">
    <name type="scientific">Maribrevibacterium harenarium</name>
    <dbReference type="NCBI Taxonomy" id="2589817"/>
    <lineage>
        <taxon>Bacteria</taxon>
        <taxon>Pseudomonadati</taxon>
        <taxon>Pseudomonadota</taxon>
        <taxon>Gammaproteobacteria</taxon>
        <taxon>Oceanospirillales</taxon>
        <taxon>Oceanospirillaceae</taxon>
        <taxon>Maribrevibacterium</taxon>
    </lineage>
</organism>
<proteinExistence type="predicted"/>
<evidence type="ECO:0008006" key="3">
    <source>
        <dbReference type="Google" id="ProtNLM"/>
    </source>
</evidence>
<dbReference type="EMBL" id="VFRR01000010">
    <property type="protein sequence ID" value="TPE53352.1"/>
    <property type="molecule type" value="Genomic_DNA"/>
</dbReference>
<reference evidence="1 2" key="1">
    <citation type="submission" date="2019-06" db="EMBL/GenBank/DDBJ databases">
        <title>A novel bacterium of genus Marinomonas, isolated from coastal sand.</title>
        <authorList>
            <person name="Huang H."/>
            <person name="Mo K."/>
            <person name="Hu Y."/>
        </authorList>
    </citation>
    <scope>NUCLEOTIDE SEQUENCE [LARGE SCALE GENOMIC DNA]</scope>
    <source>
        <strain evidence="1 2">HB171799</strain>
    </source>
</reference>
<dbReference type="Gene3D" id="3.10.180.10">
    <property type="entry name" value="2,3-Dihydroxybiphenyl 1,2-Dioxygenase, domain 1"/>
    <property type="match status" value="1"/>
</dbReference>
<dbReference type="InterPro" id="IPR029068">
    <property type="entry name" value="Glyas_Bleomycin-R_OHBP_Dase"/>
</dbReference>
<protein>
    <recommendedName>
        <fullName evidence="3">Glyoxalase-like domain-containing protein</fullName>
    </recommendedName>
</protein>
<dbReference type="AlphaFoldDB" id="A0A501WXB8"/>
<gene>
    <name evidence="1" type="ORF">FJM67_06765</name>
</gene>
<name>A0A501WXB8_9GAMM</name>
<keyword evidence="2" id="KW-1185">Reference proteome</keyword>
<comment type="caution">
    <text evidence="1">The sequence shown here is derived from an EMBL/GenBank/DDBJ whole genome shotgun (WGS) entry which is preliminary data.</text>
</comment>
<dbReference type="Proteomes" id="UP000315901">
    <property type="component" value="Unassembled WGS sequence"/>
</dbReference>
<evidence type="ECO:0000313" key="2">
    <source>
        <dbReference type="Proteomes" id="UP000315901"/>
    </source>
</evidence>
<evidence type="ECO:0000313" key="1">
    <source>
        <dbReference type="EMBL" id="TPE53352.1"/>
    </source>
</evidence>
<dbReference type="OrthoDB" id="4762357at2"/>
<dbReference type="SUPFAM" id="SSF54593">
    <property type="entry name" value="Glyoxalase/Bleomycin resistance protein/Dihydroxybiphenyl dioxygenase"/>
    <property type="match status" value="1"/>
</dbReference>
<sequence length="117" mass="12681">MSGPAQFGVIVYTANPAGLAHFYLELFDMVELKSTPELVSLGKEGLNIVLHSPPQGIEFTSPGPVKAFITVASIRDSKSRAEQLGGTALEGEWSNPIFKVANILDPENNPIQLREFI</sequence>